<dbReference type="AlphaFoldDB" id="C4YPE0"/>
<protein>
    <submittedName>
        <fullName evidence="1">Uncharacterized protein</fullName>
    </submittedName>
</protein>
<dbReference type="VEuPathDB" id="FungiDB:CAWG_03093"/>
<dbReference type="EMBL" id="CM000310">
    <property type="protein sequence ID" value="EEQ44798.1"/>
    <property type="molecule type" value="Genomic_DNA"/>
</dbReference>
<dbReference type="PaxDb" id="5476-C4YPE0"/>
<gene>
    <name evidence="1" type="ORF">CAWG_03093</name>
</gene>
<proteinExistence type="predicted"/>
<sequence length="101" mass="11791">MSHFVDKFVVCWVKQCSWGKPFKVDVSFEQFVYLFDGYVDCRGFDELGVVGNKYIGRPFHDFGKCQVHFPHSPRVFVQRRVVAQLFYVGKEDYLEEVPAAS</sequence>
<evidence type="ECO:0000313" key="2">
    <source>
        <dbReference type="Proteomes" id="UP000001429"/>
    </source>
</evidence>
<dbReference type="HOGENOM" id="CLU_2291336_0_0_1"/>
<accession>C4YPE0</accession>
<organism evidence="1 2">
    <name type="scientific">Candida albicans (strain WO-1)</name>
    <name type="common">Yeast</name>
    <dbReference type="NCBI Taxonomy" id="294748"/>
    <lineage>
        <taxon>Eukaryota</taxon>
        <taxon>Fungi</taxon>
        <taxon>Dikarya</taxon>
        <taxon>Ascomycota</taxon>
        <taxon>Saccharomycotina</taxon>
        <taxon>Pichiomycetes</taxon>
        <taxon>Debaryomycetaceae</taxon>
        <taxon>Candida/Lodderomyces clade</taxon>
        <taxon>Candida</taxon>
    </lineage>
</organism>
<reference evidence="1 2" key="1">
    <citation type="journal article" date="2009" name="Nature">
        <title>Evolution of pathogenicity and sexual reproduction in eight Candida genomes.</title>
        <authorList>
            <person name="Butler G."/>
            <person name="Rasmussen M.D."/>
            <person name="Lin M.F."/>
            <person name="Santos M.A."/>
            <person name="Sakthikumar S."/>
            <person name="Munro C.A."/>
            <person name="Rheinbay E."/>
            <person name="Grabherr M."/>
            <person name="Forche A."/>
            <person name="Reedy J.L."/>
            <person name="Agrafioti I."/>
            <person name="Arnaud M.B."/>
            <person name="Bates S."/>
            <person name="Brown A.J."/>
            <person name="Brunke S."/>
            <person name="Costanzo M.C."/>
            <person name="Fitzpatrick D.A."/>
            <person name="de Groot P.W."/>
            <person name="Harris D."/>
            <person name="Hoyer L.L."/>
            <person name="Hube B."/>
            <person name="Klis F.M."/>
            <person name="Kodira C."/>
            <person name="Lennard N."/>
            <person name="Logue M.E."/>
            <person name="Martin R."/>
            <person name="Neiman A.M."/>
            <person name="Nikolaou E."/>
            <person name="Quail M.A."/>
            <person name="Quinn J."/>
            <person name="Santos M.C."/>
            <person name="Schmitzberger F.F."/>
            <person name="Sherlock G."/>
            <person name="Shah P."/>
            <person name="Silverstein K.A."/>
            <person name="Skrzypek M.S."/>
            <person name="Soll D."/>
            <person name="Staggs R."/>
            <person name="Stansfield I."/>
            <person name="Stumpf M.P."/>
            <person name="Sudbery P.E."/>
            <person name="Srikantha T."/>
            <person name="Zeng Q."/>
            <person name="Berman J."/>
            <person name="Berriman M."/>
            <person name="Heitman J."/>
            <person name="Gow N.A."/>
            <person name="Lorenz M.C."/>
            <person name="Birren B.W."/>
            <person name="Kellis M."/>
            <person name="Cuomo C.A."/>
        </authorList>
    </citation>
    <scope>NUCLEOTIDE SEQUENCE [LARGE SCALE GENOMIC DNA]</scope>
    <source>
        <strain evidence="1 2">WO-1</strain>
    </source>
</reference>
<dbReference type="Proteomes" id="UP000001429">
    <property type="component" value="Chromosome 3"/>
</dbReference>
<name>C4YPE0_CANAW</name>
<evidence type="ECO:0000313" key="1">
    <source>
        <dbReference type="EMBL" id="EEQ44798.1"/>
    </source>
</evidence>
<keyword evidence="2" id="KW-1185">Reference proteome</keyword>